<dbReference type="PANTHER" id="PTHR44196:SF3">
    <property type="entry name" value="SHORT CHAIN DEHYDROGENASE FAMILY PROTEIN"/>
    <property type="match status" value="1"/>
</dbReference>
<dbReference type="PANTHER" id="PTHR44196">
    <property type="entry name" value="DEHYDROGENASE/REDUCTASE SDR FAMILY MEMBER 7B"/>
    <property type="match status" value="1"/>
</dbReference>
<dbReference type="EMBL" id="CP054020">
    <property type="protein sequence ID" value="QKI89754.1"/>
    <property type="molecule type" value="Genomic_DNA"/>
</dbReference>
<dbReference type="RefSeq" id="WP_173285853.1">
    <property type="nucleotide sequence ID" value="NZ_CP054020.1"/>
</dbReference>
<dbReference type="Proteomes" id="UP000504724">
    <property type="component" value="Chromosome"/>
</dbReference>
<dbReference type="NCBIfam" id="NF005489">
    <property type="entry name" value="PRK07102.1"/>
    <property type="match status" value="1"/>
</dbReference>
<keyword evidence="4" id="KW-1185">Reference proteome</keyword>
<evidence type="ECO:0000256" key="2">
    <source>
        <dbReference type="ARBA" id="ARBA00023002"/>
    </source>
</evidence>
<evidence type="ECO:0000313" key="4">
    <source>
        <dbReference type="Proteomes" id="UP000504724"/>
    </source>
</evidence>
<protein>
    <submittedName>
        <fullName evidence="3">SDR family oxidoreductase</fullName>
    </submittedName>
</protein>
<dbReference type="GO" id="GO:0016491">
    <property type="term" value="F:oxidoreductase activity"/>
    <property type="evidence" value="ECO:0007669"/>
    <property type="project" value="UniProtKB-KW"/>
</dbReference>
<gene>
    <name evidence="3" type="ORF">HQN79_09310</name>
</gene>
<organism evidence="3 4">
    <name type="scientific">Thiomicrorhabdus xiamenensis</name>
    <dbReference type="NCBI Taxonomy" id="2739063"/>
    <lineage>
        <taxon>Bacteria</taxon>
        <taxon>Pseudomonadati</taxon>
        <taxon>Pseudomonadota</taxon>
        <taxon>Gammaproteobacteria</taxon>
        <taxon>Thiotrichales</taxon>
        <taxon>Piscirickettsiaceae</taxon>
        <taxon>Thiomicrorhabdus</taxon>
    </lineage>
</organism>
<dbReference type="PRINTS" id="PR00081">
    <property type="entry name" value="GDHRDH"/>
</dbReference>
<dbReference type="KEGG" id="txa:HQN79_09310"/>
<dbReference type="GO" id="GO:0016020">
    <property type="term" value="C:membrane"/>
    <property type="evidence" value="ECO:0007669"/>
    <property type="project" value="TreeGrafter"/>
</dbReference>
<dbReference type="InterPro" id="IPR036291">
    <property type="entry name" value="NAD(P)-bd_dom_sf"/>
</dbReference>
<dbReference type="SUPFAM" id="SSF51735">
    <property type="entry name" value="NAD(P)-binding Rossmann-fold domains"/>
    <property type="match status" value="1"/>
</dbReference>
<proteinExistence type="inferred from homology"/>
<dbReference type="Pfam" id="PF00106">
    <property type="entry name" value="adh_short"/>
    <property type="match status" value="1"/>
</dbReference>
<name>A0A7D4NM10_9GAMM</name>
<accession>A0A7D4NM10</accession>
<keyword evidence="2" id="KW-0560">Oxidoreductase</keyword>
<comment type="similarity">
    <text evidence="1">Belongs to the short-chain dehydrogenases/reductases (SDR) family.</text>
</comment>
<reference evidence="3 4" key="1">
    <citation type="submission" date="2020-05" db="EMBL/GenBank/DDBJ databases">
        <title>Thiomicrorhabdus sediminis sp.nov. and Thiomicrorhabdus xiamenensis sp.nov., novel sulfur-oxidizing bacteria isolated from coastal sediment.</title>
        <authorList>
            <person name="Liu X."/>
        </authorList>
    </citation>
    <scope>NUCLEOTIDE SEQUENCE [LARGE SCALE GENOMIC DNA]</scope>
    <source>
        <strain evidence="3 4">G2</strain>
    </source>
</reference>
<sequence length="246" mass="26970">MSDKGFVLILGAKSDMAQSIAREYAGLGFNLYLAARNVAELESLQSDLQIRHQVEVRLLEWDALKLEEQSTFYQGLTPAPVGVVTALGFLGDQTQAQQDAALAQKILQSNFNALVAVLEPIAADFEQKKSGFIVGISSVAGDRGRKANYIYGSAKAGFTAYLSGLRNRLAEVEVQVLTVKPGFVATKMTAGMDLPEKLTAQPEQVAKMVVKAQQKGRNVIYVKPVWWLVMLIIRHIPEAIFKKMSI</sequence>
<evidence type="ECO:0000313" key="3">
    <source>
        <dbReference type="EMBL" id="QKI89754.1"/>
    </source>
</evidence>
<dbReference type="InterPro" id="IPR002347">
    <property type="entry name" value="SDR_fam"/>
</dbReference>
<evidence type="ECO:0000256" key="1">
    <source>
        <dbReference type="ARBA" id="ARBA00006484"/>
    </source>
</evidence>
<dbReference type="Gene3D" id="3.40.50.720">
    <property type="entry name" value="NAD(P)-binding Rossmann-like Domain"/>
    <property type="match status" value="1"/>
</dbReference>
<dbReference type="AlphaFoldDB" id="A0A7D4NM10"/>